<keyword evidence="1" id="KW-1133">Transmembrane helix</keyword>
<dbReference type="KEGG" id="bprl:CL2_29890"/>
<keyword evidence="1" id="KW-0812">Transmembrane</keyword>
<feature type="transmembrane region" description="Helical" evidence="1">
    <location>
        <begin position="179"/>
        <end position="198"/>
    </location>
</feature>
<sequence length="245" mass="26891">MKYNKNATFSKELSSIQKTLDSYQRLYNTTAINAVSKSLMQFQSTMSKQLNTQAATATLVMQQALSNQMSASIMQLSKMAESYNNLAKSIGSSLNQVAVRGCAAKAKALASCINLNPSQTLVSGVASGILSNKNIDDDIVIPNEIAISISDTLGISADELEPAIPYKDSKKISTEKLNLYLNILAAIITILMGFYTPISDYFSGKSTEKYQHQMLQEEHKQTELLEKIHIDLQKNNSSTSTTKEK</sequence>
<evidence type="ECO:0000256" key="1">
    <source>
        <dbReference type="SAM" id="Phobius"/>
    </source>
</evidence>
<keyword evidence="1" id="KW-0472">Membrane</keyword>
<dbReference type="Proteomes" id="UP000008960">
    <property type="component" value="Chromosome"/>
</dbReference>
<dbReference type="PATRIC" id="fig|245018.3.peg.392"/>
<dbReference type="AlphaFoldDB" id="D4MWJ8"/>
<protein>
    <submittedName>
        <fullName evidence="2">Uncharacterized protein</fullName>
    </submittedName>
</protein>
<reference evidence="2 3" key="1">
    <citation type="submission" date="2010-03" db="EMBL/GenBank/DDBJ databases">
        <title>The genome sequence of Clostridiales sp. SSC/2.</title>
        <authorList>
            <consortium name="metaHIT consortium -- http://www.metahit.eu/"/>
            <person name="Pajon A."/>
            <person name="Turner K."/>
            <person name="Parkhill J."/>
            <person name="Duncan S."/>
            <person name="Flint H."/>
        </authorList>
    </citation>
    <scope>NUCLEOTIDE SEQUENCE [LARGE SCALE GENOMIC DNA]</scope>
    <source>
        <strain evidence="2 3">SSC/2</strain>
    </source>
</reference>
<dbReference type="EMBL" id="FP929061">
    <property type="protein sequence ID" value="CBL39764.1"/>
    <property type="molecule type" value="Genomic_DNA"/>
</dbReference>
<dbReference type="RefSeq" id="WP_008393542.1">
    <property type="nucleotide sequence ID" value="NC_021016.1"/>
</dbReference>
<reference evidence="2 3" key="2">
    <citation type="submission" date="2010-03" db="EMBL/GenBank/DDBJ databases">
        <authorList>
            <person name="Pajon A."/>
        </authorList>
    </citation>
    <scope>NUCLEOTIDE SEQUENCE [LARGE SCALE GENOMIC DNA]</scope>
    <source>
        <strain evidence="2 3">SSC/2</strain>
    </source>
</reference>
<name>D4MWJ8_ANAHA</name>
<evidence type="ECO:0000313" key="3">
    <source>
        <dbReference type="Proteomes" id="UP000008960"/>
    </source>
</evidence>
<evidence type="ECO:0000313" key="2">
    <source>
        <dbReference type="EMBL" id="CBL39764.1"/>
    </source>
</evidence>
<gene>
    <name evidence="2" type="ORF">CL2_29890</name>
</gene>
<organism evidence="2 3">
    <name type="scientific">Anaerostipes hadrus</name>
    <dbReference type="NCBI Taxonomy" id="649756"/>
    <lineage>
        <taxon>Bacteria</taxon>
        <taxon>Bacillati</taxon>
        <taxon>Bacillota</taxon>
        <taxon>Clostridia</taxon>
        <taxon>Lachnospirales</taxon>
        <taxon>Lachnospiraceae</taxon>
        <taxon>Anaerostipes</taxon>
    </lineage>
</organism>
<accession>D4MWJ8</accession>
<proteinExistence type="predicted"/>